<comment type="caution">
    <text evidence="2">The sequence shown here is derived from an EMBL/GenBank/DDBJ whole genome shotgun (WGS) entry which is preliminary data.</text>
</comment>
<accession>A0A8S0TG33</accession>
<reference evidence="2 3" key="1">
    <citation type="submission" date="2019-12" db="EMBL/GenBank/DDBJ databases">
        <authorList>
            <person name="Alioto T."/>
            <person name="Alioto T."/>
            <person name="Gomez Garrido J."/>
        </authorList>
    </citation>
    <scope>NUCLEOTIDE SEQUENCE [LARGE SCALE GENOMIC DNA]</scope>
</reference>
<keyword evidence="3" id="KW-1185">Reference proteome</keyword>
<proteinExistence type="predicted"/>
<dbReference type="EMBL" id="CACTIH010005894">
    <property type="protein sequence ID" value="CAA3002925.1"/>
    <property type="molecule type" value="Genomic_DNA"/>
</dbReference>
<sequence length="107" mass="12418">MAKEQQLSECTLLEEIPIDDLDVGINIMMSGYEARASNSWVRRWSPLRHWDFFFQCTQFGEGVGSKTCYSKRSRCSSSRHRAKYAKQAKENNGNEKDDAIEDKENNF</sequence>
<feature type="compositionally biased region" description="Basic and acidic residues" evidence="1">
    <location>
        <begin position="87"/>
        <end position="107"/>
    </location>
</feature>
<feature type="compositionally biased region" description="Basic residues" evidence="1">
    <location>
        <begin position="76"/>
        <end position="86"/>
    </location>
</feature>
<evidence type="ECO:0000313" key="2">
    <source>
        <dbReference type="EMBL" id="CAA3002925.1"/>
    </source>
</evidence>
<evidence type="ECO:0000313" key="3">
    <source>
        <dbReference type="Proteomes" id="UP000594638"/>
    </source>
</evidence>
<dbReference type="Gramene" id="OE9A088996T1">
    <property type="protein sequence ID" value="OE9A088996C1"/>
    <property type="gene ID" value="OE9A088996"/>
</dbReference>
<gene>
    <name evidence="2" type="ORF">OLEA9_A088996</name>
</gene>
<protein>
    <submittedName>
        <fullName evidence="2">Uncharacterized protein</fullName>
    </submittedName>
</protein>
<evidence type="ECO:0000256" key="1">
    <source>
        <dbReference type="SAM" id="MobiDB-lite"/>
    </source>
</evidence>
<dbReference type="AlphaFoldDB" id="A0A8S0TG33"/>
<feature type="non-terminal residue" evidence="2">
    <location>
        <position position="107"/>
    </location>
</feature>
<feature type="region of interest" description="Disordered" evidence="1">
    <location>
        <begin position="76"/>
        <end position="107"/>
    </location>
</feature>
<name>A0A8S0TG33_OLEEU</name>
<organism evidence="2 3">
    <name type="scientific">Olea europaea subsp. europaea</name>
    <dbReference type="NCBI Taxonomy" id="158383"/>
    <lineage>
        <taxon>Eukaryota</taxon>
        <taxon>Viridiplantae</taxon>
        <taxon>Streptophyta</taxon>
        <taxon>Embryophyta</taxon>
        <taxon>Tracheophyta</taxon>
        <taxon>Spermatophyta</taxon>
        <taxon>Magnoliopsida</taxon>
        <taxon>eudicotyledons</taxon>
        <taxon>Gunneridae</taxon>
        <taxon>Pentapetalae</taxon>
        <taxon>asterids</taxon>
        <taxon>lamiids</taxon>
        <taxon>Lamiales</taxon>
        <taxon>Oleaceae</taxon>
        <taxon>Oleeae</taxon>
        <taxon>Olea</taxon>
    </lineage>
</organism>
<dbReference type="Proteomes" id="UP000594638">
    <property type="component" value="Unassembled WGS sequence"/>
</dbReference>